<evidence type="ECO:0000313" key="7">
    <source>
        <dbReference type="EMBL" id="CAG7648421.1"/>
    </source>
</evidence>
<gene>
    <name evidence="7" type="ORF">PAECIP111802_04206</name>
</gene>
<dbReference type="NCBIfam" id="TIGR00225">
    <property type="entry name" value="prc"/>
    <property type="match status" value="1"/>
</dbReference>
<evidence type="ECO:0000256" key="5">
    <source>
        <dbReference type="SAM" id="SignalP"/>
    </source>
</evidence>
<dbReference type="Pfam" id="PF07833">
    <property type="entry name" value="Cu_amine_oxidN1"/>
    <property type="match status" value="1"/>
</dbReference>
<keyword evidence="4" id="KW-0720">Serine protease</keyword>
<evidence type="ECO:0000259" key="6">
    <source>
        <dbReference type="PROSITE" id="PS50106"/>
    </source>
</evidence>
<dbReference type="InterPro" id="IPR005151">
    <property type="entry name" value="Tail-specific_protease"/>
</dbReference>
<dbReference type="RefSeq" id="WP_218100493.1">
    <property type="nucleotide sequence ID" value="NZ_CAJVCE010000012.1"/>
</dbReference>
<reference evidence="7 8" key="1">
    <citation type="submission" date="2021-06" db="EMBL/GenBank/DDBJ databases">
        <authorList>
            <person name="Criscuolo A."/>
        </authorList>
    </citation>
    <scope>NUCLEOTIDE SEQUENCE [LARGE SCALE GENOMIC DNA]</scope>
    <source>
        <strain evidence="8">CIP 111802</strain>
    </source>
</reference>
<dbReference type="InterPro" id="IPR001478">
    <property type="entry name" value="PDZ"/>
</dbReference>
<dbReference type="Pfam" id="PF13180">
    <property type="entry name" value="PDZ_2"/>
    <property type="match status" value="1"/>
</dbReference>
<evidence type="ECO:0000313" key="8">
    <source>
        <dbReference type="Proteomes" id="UP000730618"/>
    </source>
</evidence>
<keyword evidence="5" id="KW-0732">Signal</keyword>
<evidence type="ECO:0000256" key="1">
    <source>
        <dbReference type="ARBA" id="ARBA00009179"/>
    </source>
</evidence>
<keyword evidence="8" id="KW-1185">Reference proteome</keyword>
<dbReference type="SMART" id="SM00228">
    <property type="entry name" value="PDZ"/>
    <property type="match status" value="1"/>
</dbReference>
<evidence type="ECO:0000256" key="2">
    <source>
        <dbReference type="ARBA" id="ARBA00022670"/>
    </source>
</evidence>
<dbReference type="PROSITE" id="PS50106">
    <property type="entry name" value="PDZ"/>
    <property type="match status" value="1"/>
</dbReference>
<dbReference type="CDD" id="cd06782">
    <property type="entry name" value="cpPDZ_CPP-like"/>
    <property type="match status" value="1"/>
</dbReference>
<accession>A0ABM8VLE0</accession>
<name>A0ABM8VLE0_9BACL</name>
<feature type="domain" description="PDZ" evidence="6">
    <location>
        <begin position="91"/>
        <end position="174"/>
    </location>
</feature>
<keyword evidence="2" id="KW-0645">Protease</keyword>
<protein>
    <recommendedName>
        <fullName evidence="6">PDZ domain-containing protein</fullName>
    </recommendedName>
</protein>
<evidence type="ECO:0000256" key="4">
    <source>
        <dbReference type="ARBA" id="ARBA00022825"/>
    </source>
</evidence>
<dbReference type="Proteomes" id="UP000730618">
    <property type="component" value="Unassembled WGS sequence"/>
</dbReference>
<comment type="caution">
    <text evidence="7">The sequence shown here is derived from an EMBL/GenBank/DDBJ whole genome shotgun (WGS) entry which is preliminary data.</text>
</comment>
<dbReference type="InterPro" id="IPR012854">
    <property type="entry name" value="Cu_amine_oxidase-like_N"/>
</dbReference>
<dbReference type="CDD" id="cd07560">
    <property type="entry name" value="Peptidase_S41_CPP"/>
    <property type="match status" value="1"/>
</dbReference>
<dbReference type="EMBL" id="CAJVCE010000012">
    <property type="protein sequence ID" value="CAG7648421.1"/>
    <property type="molecule type" value="Genomic_DNA"/>
</dbReference>
<dbReference type="PANTHER" id="PTHR32060:SF30">
    <property type="entry name" value="CARBOXY-TERMINAL PROCESSING PROTEASE CTPA"/>
    <property type="match status" value="1"/>
</dbReference>
<feature type="signal peptide" evidence="5">
    <location>
        <begin position="1"/>
        <end position="34"/>
    </location>
</feature>
<comment type="similarity">
    <text evidence="1">Belongs to the peptidase S41A family.</text>
</comment>
<dbReference type="SMART" id="SM00245">
    <property type="entry name" value="TSPc"/>
    <property type="match status" value="1"/>
</dbReference>
<keyword evidence="3" id="KW-0378">Hydrolase</keyword>
<evidence type="ECO:0000256" key="3">
    <source>
        <dbReference type="ARBA" id="ARBA00022801"/>
    </source>
</evidence>
<organism evidence="7 8">
    <name type="scientific">Paenibacillus allorhizosphaerae</name>
    <dbReference type="NCBI Taxonomy" id="2849866"/>
    <lineage>
        <taxon>Bacteria</taxon>
        <taxon>Bacillati</taxon>
        <taxon>Bacillota</taxon>
        <taxon>Bacilli</taxon>
        <taxon>Bacillales</taxon>
        <taxon>Paenibacillaceae</taxon>
        <taxon>Paenibacillus</taxon>
    </lineage>
</organism>
<dbReference type="InterPro" id="IPR004447">
    <property type="entry name" value="Peptidase_S41A"/>
</dbReference>
<proteinExistence type="inferred from homology"/>
<dbReference type="PANTHER" id="PTHR32060">
    <property type="entry name" value="TAIL-SPECIFIC PROTEASE"/>
    <property type="match status" value="1"/>
</dbReference>
<sequence>MSPKKLRSTRFWKTTAASLLSMTLLIPAASPVWAAEAASTATADQLKEVLDLLEKNHVSAPSAGKLAETGIKAMVGSLQDPYTQYFSPEELKGFENSVENQYVGIGVRVGEEPDAVYVAEVFDGSPAKEAGVQVGDKIIEVEGVSVTGKKVNDVTEKILGEEGTVVSIRVLRGEETKDLKVKRQRIQLPTVVRKLFEPGIGYIQIASFSSDSDEKLAQELNALKGQGIKSLVVDLRDNPGGLLDSALNMVKLFVKEGVLIHTRDRNNVDDPVSFKDGTTQPFPIYFLVNEYSASASEVLTGALQDYGVIKVIGTKTYGKGSVQTLYPLKAGGALKVTIEEYLTPKLRKVNKVGLEPDRKVEGDLAQLVTALRMAGSESFELTFDRKVLTLNGASIVEPFDVIRQNGKVFVPARSTAALAGAEVTWNDETRSVEIVSEQGKAVYGSDAAEYLNQNGTGFVAIDSIAEVFGNVKWQDDGSKLTISVKKQ</sequence>
<dbReference type="Pfam" id="PF03572">
    <property type="entry name" value="Peptidase_S41"/>
    <property type="match status" value="1"/>
</dbReference>
<feature type="chain" id="PRO_5047281795" description="PDZ domain-containing protein" evidence="5">
    <location>
        <begin position="35"/>
        <end position="487"/>
    </location>
</feature>